<feature type="region of interest" description="Disordered" evidence="1">
    <location>
        <begin position="75"/>
        <end position="179"/>
    </location>
</feature>
<protein>
    <recommendedName>
        <fullName evidence="2">Flagellar assembly protein FliH/Type III secretion system HrpE domain-containing protein</fullName>
    </recommendedName>
</protein>
<dbReference type="OrthoDB" id="7689218at2"/>
<evidence type="ECO:0000259" key="2">
    <source>
        <dbReference type="Pfam" id="PF02108"/>
    </source>
</evidence>
<dbReference type="eggNOG" id="COG1317">
    <property type="taxonomic scope" value="Bacteria"/>
</dbReference>
<feature type="compositionally biased region" description="Polar residues" evidence="1">
    <location>
        <begin position="161"/>
        <end position="171"/>
    </location>
</feature>
<keyword evidence="4" id="KW-1185">Reference proteome</keyword>
<dbReference type="AlphaFoldDB" id="D5BS26"/>
<sequence length="466" mass="49148">MNEAALENTNGLADTEISRLITLSHQASYSRSDILPVREPSPFEPKTLVEIAMAAQKRRDEAKAHAVAEKVMAEQIAAEQSAGEPTVSPKEGSGESSTENLDTAEVVTTELADANTIDVSKDVEPQSVNNADQSVDVAPGMETENNASDSLPDAQVDPQADAQNEQTTQLSPDAATPSMPDPAVLEAEYKRGHEAGLTEGQAKAAEQLEKVLQNFEQATLALANPDALDVSALSAQIASRIMALASDRAGQAISDMPEPFAKRIEDLITMVKSDTASPTINLNPEDFASIKPLARNREKLKGCNFAIDETMARGDVRLAVGGVGLVDQISNRTNIQLSEDQKSDEAASQPEIYDAAIAADADLAITAKPQAINPSEDEVDAAPASDADVKAADLAPPVSDLTDASVSDTQAVSSDDKREAEATKPEDAKSQDAKSQDAKSQDAKSEDAKSQDAKSEDAKPESDSAK</sequence>
<dbReference type="KEGG" id="apb:SAR116_0830"/>
<dbReference type="RefSeq" id="WP_013045702.1">
    <property type="nucleotide sequence ID" value="NC_014010.1"/>
</dbReference>
<name>D5BS26_PUNMI</name>
<dbReference type="EMBL" id="CP001751">
    <property type="protein sequence ID" value="ADE39073.1"/>
    <property type="molecule type" value="Genomic_DNA"/>
</dbReference>
<dbReference type="HOGENOM" id="CLU_586441_0_0_5"/>
<evidence type="ECO:0000256" key="1">
    <source>
        <dbReference type="SAM" id="MobiDB-lite"/>
    </source>
</evidence>
<reference evidence="3 4" key="1">
    <citation type="journal article" date="2010" name="J. Bacteriol.">
        <title>Complete genome sequence of "Candidatus Puniceispirillum marinum" IMCC1322, a representative of the SAR116 clade in the Alphaproteobacteria.</title>
        <authorList>
            <person name="Oh H.M."/>
            <person name="Kwon K.K."/>
            <person name="Kang I."/>
            <person name="Kang S.G."/>
            <person name="Lee J.H."/>
            <person name="Kim S.J."/>
            <person name="Cho J.C."/>
        </authorList>
    </citation>
    <scope>NUCLEOTIDE SEQUENCE [LARGE SCALE GENOMIC DNA]</scope>
    <source>
        <strain evidence="3 4">IMCC1322</strain>
    </source>
</reference>
<dbReference type="Pfam" id="PF02108">
    <property type="entry name" value="FliH"/>
    <property type="match status" value="1"/>
</dbReference>
<feature type="compositionally biased region" description="Polar residues" evidence="1">
    <location>
        <begin position="402"/>
        <end position="413"/>
    </location>
</feature>
<proteinExistence type="predicted"/>
<gene>
    <name evidence="3" type="ordered locus">SAR116_0830</name>
</gene>
<dbReference type="Proteomes" id="UP000007460">
    <property type="component" value="Chromosome"/>
</dbReference>
<organism evidence="3 4">
    <name type="scientific">Puniceispirillum marinum (strain IMCC1322)</name>
    <dbReference type="NCBI Taxonomy" id="488538"/>
    <lineage>
        <taxon>Bacteria</taxon>
        <taxon>Pseudomonadati</taxon>
        <taxon>Pseudomonadota</taxon>
        <taxon>Alphaproteobacteria</taxon>
        <taxon>Candidatus Puniceispirillales</taxon>
        <taxon>Candidatus Puniceispirillaceae</taxon>
        <taxon>Candidatus Puniceispirillum</taxon>
    </lineage>
</organism>
<accession>D5BS26</accession>
<dbReference type="STRING" id="488538.SAR116_0830"/>
<feature type="region of interest" description="Disordered" evidence="1">
    <location>
        <begin position="391"/>
        <end position="466"/>
    </location>
</feature>
<dbReference type="InterPro" id="IPR018035">
    <property type="entry name" value="Flagellar_FliH/T3SS_HrpE"/>
</dbReference>
<evidence type="ECO:0000313" key="3">
    <source>
        <dbReference type="EMBL" id="ADE39073.1"/>
    </source>
</evidence>
<feature type="compositionally biased region" description="Basic and acidic residues" evidence="1">
    <location>
        <begin position="414"/>
        <end position="466"/>
    </location>
</feature>
<evidence type="ECO:0000313" key="4">
    <source>
        <dbReference type="Proteomes" id="UP000007460"/>
    </source>
</evidence>
<feature type="domain" description="Flagellar assembly protein FliH/Type III secretion system HrpE" evidence="2">
    <location>
        <begin position="206"/>
        <end position="321"/>
    </location>
</feature>